<keyword evidence="2" id="KW-1185">Reference proteome</keyword>
<accession>A0AAN9YP84</accession>
<dbReference type="SUPFAM" id="SSF50475">
    <property type="entry name" value="FMN-binding split barrel"/>
    <property type="match status" value="1"/>
</dbReference>
<dbReference type="EMBL" id="JAKJXP020000027">
    <property type="protein sequence ID" value="KAK7753558.1"/>
    <property type="molecule type" value="Genomic_DNA"/>
</dbReference>
<name>A0AAN9YP84_9PEZI</name>
<gene>
    <name evidence="1" type="ORF">SLS62_004416</name>
</gene>
<protein>
    <recommendedName>
        <fullName evidence="3">Flavin-nucleotide-binding protein</fullName>
    </recommendedName>
</protein>
<evidence type="ECO:0000313" key="2">
    <source>
        <dbReference type="Proteomes" id="UP001320420"/>
    </source>
</evidence>
<reference evidence="1 2" key="1">
    <citation type="submission" date="2024-02" db="EMBL/GenBank/DDBJ databases">
        <title>De novo assembly and annotation of 12 fungi associated with fruit tree decline syndrome in Ontario, Canada.</title>
        <authorList>
            <person name="Sulman M."/>
            <person name="Ellouze W."/>
            <person name="Ilyukhin E."/>
        </authorList>
    </citation>
    <scope>NUCLEOTIDE SEQUENCE [LARGE SCALE GENOMIC DNA]</scope>
    <source>
        <strain evidence="1 2">M11/M66-122</strain>
    </source>
</reference>
<dbReference type="InterPro" id="IPR024747">
    <property type="entry name" value="Pyridox_Oxase-rel"/>
</dbReference>
<comment type="caution">
    <text evidence="1">The sequence shown here is derived from an EMBL/GenBank/DDBJ whole genome shotgun (WGS) entry which is preliminary data.</text>
</comment>
<dbReference type="PANTHER" id="PTHR34071">
    <property type="entry name" value="5-NITROIMIDAZOLE ANTIBIOTICS RESISTANCE PROTEIN, NIMA-FAMILY-RELATED PROTEIN-RELATED"/>
    <property type="match status" value="1"/>
</dbReference>
<organism evidence="1 2">
    <name type="scientific">Diatrype stigma</name>
    <dbReference type="NCBI Taxonomy" id="117547"/>
    <lineage>
        <taxon>Eukaryota</taxon>
        <taxon>Fungi</taxon>
        <taxon>Dikarya</taxon>
        <taxon>Ascomycota</taxon>
        <taxon>Pezizomycotina</taxon>
        <taxon>Sordariomycetes</taxon>
        <taxon>Xylariomycetidae</taxon>
        <taxon>Xylariales</taxon>
        <taxon>Diatrypaceae</taxon>
        <taxon>Diatrype</taxon>
    </lineage>
</organism>
<evidence type="ECO:0008006" key="3">
    <source>
        <dbReference type="Google" id="ProtNLM"/>
    </source>
</evidence>
<dbReference type="Proteomes" id="UP001320420">
    <property type="component" value="Unassembled WGS sequence"/>
</dbReference>
<dbReference type="InterPro" id="IPR012349">
    <property type="entry name" value="Split_barrel_FMN-bd"/>
</dbReference>
<dbReference type="Gene3D" id="2.30.110.10">
    <property type="entry name" value="Electron Transport, Fmn-binding Protein, Chain A"/>
    <property type="match status" value="1"/>
</dbReference>
<dbReference type="PANTHER" id="PTHR34071:SF2">
    <property type="entry name" value="FLAVIN-NUCLEOTIDE-BINDING PROTEIN"/>
    <property type="match status" value="1"/>
</dbReference>
<sequence length="282" mass="30105">MPSHNLEYPKQPYSTVNRYGHRASYSLETIHQIINTCPVLHVSFAAEAPGPGSSSDPDSAFPAILPMIGQMGSFARPSADVGDVLDLYLHGYVSSRMVNRARSAGAESEGEGNDKKKGLPLTVAATHVDGLVLSLTPYSHSYNYRSAVLFGHAEVVTGPAEKLWAMELITNSVVRDRWRHTRVPPTGAEMQSTSILRVAIAGGSAKVQRSPPSDAKADLADAELTARVWTGIVPLHLTAAEPVPIPAGNGGDAKKVPPYLREYVDGLNQSAREMALEVAEGG</sequence>
<evidence type="ECO:0000313" key="1">
    <source>
        <dbReference type="EMBL" id="KAK7753558.1"/>
    </source>
</evidence>
<dbReference type="Pfam" id="PF12900">
    <property type="entry name" value="Pyridox_ox_2"/>
    <property type="match status" value="1"/>
</dbReference>
<proteinExistence type="predicted"/>
<dbReference type="AlphaFoldDB" id="A0AAN9YP84"/>